<dbReference type="SUPFAM" id="SSF57756">
    <property type="entry name" value="Retrovirus zinc finger-like domains"/>
    <property type="match status" value="1"/>
</dbReference>
<name>A0A7J0H1N6_9ERIC</name>
<dbReference type="Gene3D" id="2.40.70.10">
    <property type="entry name" value="Acid Proteases"/>
    <property type="match status" value="1"/>
</dbReference>
<evidence type="ECO:0000313" key="5">
    <source>
        <dbReference type="Proteomes" id="UP000585474"/>
    </source>
</evidence>
<feature type="region of interest" description="Disordered" evidence="2">
    <location>
        <begin position="274"/>
        <end position="298"/>
    </location>
</feature>
<keyword evidence="1" id="KW-0479">Metal-binding</keyword>
<dbReference type="Proteomes" id="UP000585474">
    <property type="component" value="Unassembled WGS sequence"/>
</dbReference>
<dbReference type="EMBL" id="BJWL01000026">
    <property type="protein sequence ID" value="GFZ16881.1"/>
    <property type="molecule type" value="Genomic_DNA"/>
</dbReference>
<dbReference type="AlphaFoldDB" id="A0A7J0H1N6"/>
<dbReference type="CDD" id="cd00303">
    <property type="entry name" value="retropepsin_like"/>
    <property type="match status" value="1"/>
</dbReference>
<comment type="caution">
    <text evidence="4">The sequence shown here is derived from an EMBL/GenBank/DDBJ whole genome shotgun (WGS) entry which is preliminary data.</text>
</comment>
<dbReference type="Pfam" id="PF00098">
    <property type="entry name" value="zf-CCHC"/>
    <property type="match status" value="1"/>
</dbReference>
<dbReference type="GO" id="GO:0008270">
    <property type="term" value="F:zinc ion binding"/>
    <property type="evidence" value="ECO:0007669"/>
    <property type="project" value="UniProtKB-KW"/>
</dbReference>
<dbReference type="InterPro" id="IPR021109">
    <property type="entry name" value="Peptidase_aspartic_dom_sf"/>
</dbReference>
<evidence type="ECO:0000313" key="4">
    <source>
        <dbReference type="EMBL" id="GFZ16881.1"/>
    </source>
</evidence>
<feature type="compositionally biased region" description="Basic and acidic residues" evidence="2">
    <location>
        <begin position="50"/>
        <end position="63"/>
    </location>
</feature>
<dbReference type="InterPro" id="IPR001878">
    <property type="entry name" value="Znf_CCHC"/>
</dbReference>
<feature type="domain" description="CCHC-type" evidence="3">
    <location>
        <begin position="255"/>
        <end position="271"/>
    </location>
</feature>
<dbReference type="PROSITE" id="PS50158">
    <property type="entry name" value="ZF_CCHC"/>
    <property type="match status" value="1"/>
</dbReference>
<sequence length="618" mass="70032">MRKATGETISRGEFRQFQQETQQILRDLQQAIAALLPREPYHGVAGLHQERQERDHRGYDHGPVHPNRPPVYEDESSEDEAYAHEVFGGGRDQGGRGQRGRGQGNHDQGGRMFGNFESRDYRMKMDLPSFNGNLQIKGFLDWIVEVERFFEYMEIPDEKQIKLVAYKLKGGASAWQGIRTSEAYTEEFYRLSARNNLPESEDQQIARFVNGLRVAIRDQSQPVTNSGSQTKAVTTGSTTRQGGNLNPYAKASGDKCYRCGEPGHRSNTCPKRATVNLVEPIPEEKDGGDNEGEADPYSYEPNEFQDDEEGEYLGRSLVIQKLLLTPKRVDSSQRHKIFWGQCTINKRVCDLIINSRSGENIASKSLVTRLGLKTEKHPDPYTIGWIKKGVKVKVTDTCRIKFSIGKYYVDEVLCEVVDMDACHLLLGRPWQHDVDAMHKGKDNVCVFYQNDRKVVLSPLKESSVPKVPKEEGKSSVLLVHNEDEVRQRLEASNAKYKATADNKRREKIFNEGNLVMVYLRKERFPAGTYNKLKNKKYGPFQIVKKINNNAYVVALPADMGISSTFNVANLYEYYPPDDADSGNSRSSSFQVGGTDVEQTAQAFLEQRDRIKPHKKSGK</sequence>
<keyword evidence="1" id="KW-0862">Zinc</keyword>
<protein>
    <recommendedName>
        <fullName evidence="3">CCHC-type domain-containing protein</fullName>
    </recommendedName>
</protein>
<dbReference type="InterPro" id="IPR056924">
    <property type="entry name" value="SH3_Tf2-1"/>
</dbReference>
<dbReference type="Gene3D" id="4.10.60.10">
    <property type="entry name" value="Zinc finger, CCHC-type"/>
    <property type="match status" value="1"/>
</dbReference>
<dbReference type="PANTHER" id="PTHR35046:SF18">
    <property type="entry name" value="RNA-DIRECTED DNA POLYMERASE"/>
    <property type="match status" value="1"/>
</dbReference>
<keyword evidence="1" id="KW-0863">Zinc-finger</keyword>
<organism evidence="4 5">
    <name type="scientific">Actinidia rufa</name>
    <dbReference type="NCBI Taxonomy" id="165716"/>
    <lineage>
        <taxon>Eukaryota</taxon>
        <taxon>Viridiplantae</taxon>
        <taxon>Streptophyta</taxon>
        <taxon>Embryophyta</taxon>
        <taxon>Tracheophyta</taxon>
        <taxon>Spermatophyta</taxon>
        <taxon>Magnoliopsida</taxon>
        <taxon>eudicotyledons</taxon>
        <taxon>Gunneridae</taxon>
        <taxon>Pentapetalae</taxon>
        <taxon>asterids</taxon>
        <taxon>Ericales</taxon>
        <taxon>Actinidiaceae</taxon>
        <taxon>Actinidia</taxon>
    </lineage>
</organism>
<keyword evidence="5" id="KW-1185">Reference proteome</keyword>
<dbReference type="Pfam" id="PF24626">
    <property type="entry name" value="SH3_Tf2-1"/>
    <property type="match status" value="1"/>
</dbReference>
<dbReference type="GO" id="GO:0003676">
    <property type="term" value="F:nucleic acid binding"/>
    <property type="evidence" value="ECO:0007669"/>
    <property type="project" value="InterPro"/>
</dbReference>
<feature type="region of interest" description="Disordered" evidence="2">
    <location>
        <begin position="220"/>
        <end position="247"/>
    </location>
</feature>
<feature type="region of interest" description="Disordered" evidence="2">
    <location>
        <begin position="50"/>
        <end position="113"/>
    </location>
</feature>
<dbReference type="SMART" id="SM00343">
    <property type="entry name" value="ZnF_C2HC"/>
    <property type="match status" value="1"/>
</dbReference>
<dbReference type="PANTHER" id="PTHR35046">
    <property type="entry name" value="ZINC KNUCKLE (CCHC-TYPE) FAMILY PROTEIN"/>
    <property type="match status" value="1"/>
</dbReference>
<feature type="compositionally biased region" description="Polar residues" evidence="2">
    <location>
        <begin position="220"/>
        <end position="244"/>
    </location>
</feature>
<proteinExistence type="predicted"/>
<evidence type="ECO:0000259" key="3">
    <source>
        <dbReference type="PROSITE" id="PS50158"/>
    </source>
</evidence>
<evidence type="ECO:0000256" key="2">
    <source>
        <dbReference type="SAM" id="MobiDB-lite"/>
    </source>
</evidence>
<feature type="compositionally biased region" description="Gly residues" evidence="2">
    <location>
        <begin position="87"/>
        <end position="103"/>
    </location>
</feature>
<evidence type="ECO:0000256" key="1">
    <source>
        <dbReference type="PROSITE-ProRule" id="PRU00047"/>
    </source>
</evidence>
<dbReference type="InterPro" id="IPR036875">
    <property type="entry name" value="Znf_CCHC_sf"/>
</dbReference>
<gene>
    <name evidence="4" type="ORF">Acr_26g0001510</name>
</gene>
<reference evidence="4 5" key="1">
    <citation type="submission" date="2019-07" db="EMBL/GenBank/DDBJ databases">
        <title>De Novo Assembly of kiwifruit Actinidia rufa.</title>
        <authorList>
            <person name="Sugita-Konishi S."/>
            <person name="Sato K."/>
            <person name="Mori E."/>
            <person name="Abe Y."/>
            <person name="Kisaki G."/>
            <person name="Hamano K."/>
            <person name="Suezawa K."/>
            <person name="Otani M."/>
            <person name="Fukuda T."/>
            <person name="Manabe T."/>
            <person name="Gomi K."/>
            <person name="Tabuchi M."/>
            <person name="Akimitsu K."/>
            <person name="Kataoka I."/>
        </authorList>
    </citation>
    <scope>NUCLEOTIDE SEQUENCE [LARGE SCALE GENOMIC DNA]</scope>
    <source>
        <strain evidence="5">cv. Fuchu</strain>
    </source>
</reference>
<dbReference type="OrthoDB" id="1934635at2759"/>
<accession>A0A7J0H1N6</accession>